<sequence length="309" mass="35876">MSSVSTDSALQRFTYDWLVRFAELHPMKLTDIKDIEKFYDIDGRIETHPLKPYNPNHSKYAAISPLFTTVIGRYMPSLFYGGLVYVKNGTIQKCSLSTVNKCNIMIGSLVKFTDALPGMITWFKNNRVFFYGESLLIMKKTVGSNITFDELKYLLKCCKFGNFNKNIELYATLTVPLLFSELWPHLKRCEVLRLYIDNVVYGENMAQVLRKNRSIPRDMRLDGVDVSDNVLLEIIDYFVSLPVRPTAYEFNFRHQKPVSLGEAIYDKYVSVGHSKEFYVAAARPFQTMAVREFHRKVQCSFFNELVWYA</sequence>
<proteinExistence type="predicted"/>
<protein>
    <submittedName>
        <fullName evidence="2">F-box domain-containing protein</fullName>
    </submittedName>
</protein>
<dbReference type="AlphaFoldDB" id="A0A7E4VNK4"/>
<accession>A0A7E4VNK4</accession>
<name>A0A7E4VNK4_PANRE</name>
<evidence type="ECO:0000313" key="2">
    <source>
        <dbReference type="WBParaSite" id="Pan_g23379.t1"/>
    </source>
</evidence>
<dbReference type="WBParaSite" id="Pan_g23379.t1">
    <property type="protein sequence ID" value="Pan_g23379.t1"/>
    <property type="gene ID" value="Pan_g23379"/>
</dbReference>
<dbReference type="Proteomes" id="UP000492821">
    <property type="component" value="Unassembled WGS sequence"/>
</dbReference>
<keyword evidence="1" id="KW-1185">Reference proteome</keyword>
<evidence type="ECO:0000313" key="1">
    <source>
        <dbReference type="Proteomes" id="UP000492821"/>
    </source>
</evidence>
<organism evidence="1 2">
    <name type="scientific">Panagrellus redivivus</name>
    <name type="common">Microworm</name>
    <dbReference type="NCBI Taxonomy" id="6233"/>
    <lineage>
        <taxon>Eukaryota</taxon>
        <taxon>Metazoa</taxon>
        <taxon>Ecdysozoa</taxon>
        <taxon>Nematoda</taxon>
        <taxon>Chromadorea</taxon>
        <taxon>Rhabditida</taxon>
        <taxon>Tylenchina</taxon>
        <taxon>Panagrolaimomorpha</taxon>
        <taxon>Panagrolaimoidea</taxon>
        <taxon>Panagrolaimidae</taxon>
        <taxon>Panagrellus</taxon>
    </lineage>
</organism>
<reference evidence="1" key="1">
    <citation type="journal article" date="2013" name="Genetics">
        <title>The draft genome and transcriptome of Panagrellus redivivus are shaped by the harsh demands of a free-living lifestyle.</title>
        <authorList>
            <person name="Srinivasan J."/>
            <person name="Dillman A.R."/>
            <person name="Macchietto M.G."/>
            <person name="Heikkinen L."/>
            <person name="Lakso M."/>
            <person name="Fracchia K.M."/>
            <person name="Antoshechkin I."/>
            <person name="Mortazavi A."/>
            <person name="Wong G."/>
            <person name="Sternberg P.W."/>
        </authorList>
    </citation>
    <scope>NUCLEOTIDE SEQUENCE [LARGE SCALE GENOMIC DNA]</scope>
    <source>
        <strain evidence="1">MT8872</strain>
    </source>
</reference>
<reference evidence="2" key="2">
    <citation type="submission" date="2020-10" db="UniProtKB">
        <authorList>
            <consortium name="WormBaseParasite"/>
        </authorList>
    </citation>
    <scope>IDENTIFICATION</scope>
</reference>